<dbReference type="Proteomes" id="UP000199233">
    <property type="component" value="Unassembled WGS sequence"/>
</dbReference>
<proteinExistence type="predicted"/>
<feature type="transmembrane region" description="Helical" evidence="1">
    <location>
        <begin position="6"/>
        <end position="26"/>
    </location>
</feature>
<dbReference type="PANTHER" id="PTHR41532:SF1">
    <property type="entry name" value="FIXS PROTEIN"/>
    <property type="match status" value="1"/>
</dbReference>
<organism evidence="2 3">
    <name type="scientific">Solimonas aquatica</name>
    <dbReference type="NCBI Taxonomy" id="489703"/>
    <lineage>
        <taxon>Bacteria</taxon>
        <taxon>Pseudomonadati</taxon>
        <taxon>Pseudomonadota</taxon>
        <taxon>Gammaproteobacteria</taxon>
        <taxon>Nevskiales</taxon>
        <taxon>Nevskiaceae</taxon>
        <taxon>Solimonas</taxon>
    </lineage>
</organism>
<dbReference type="Pfam" id="PF03597">
    <property type="entry name" value="FixS"/>
    <property type="match status" value="1"/>
</dbReference>
<keyword evidence="1" id="KW-0472">Membrane</keyword>
<gene>
    <name evidence="2" type="ORF">SAMN04488038_10190</name>
</gene>
<sequence length="45" mass="4928">MEALYILIPLGLTIIFAAGAALIWAIHSGQFENLEQAERLGLDDE</sequence>
<reference evidence="2 3" key="1">
    <citation type="submission" date="2016-10" db="EMBL/GenBank/DDBJ databases">
        <authorList>
            <person name="de Groot N.N."/>
        </authorList>
    </citation>
    <scope>NUCLEOTIDE SEQUENCE [LARGE SCALE GENOMIC DNA]</scope>
    <source>
        <strain evidence="2 3">DSM 25927</strain>
    </source>
</reference>
<evidence type="ECO:0000313" key="3">
    <source>
        <dbReference type="Proteomes" id="UP000199233"/>
    </source>
</evidence>
<dbReference type="RefSeq" id="WP_093280595.1">
    <property type="nucleotide sequence ID" value="NZ_FOFS01000001.1"/>
</dbReference>
<keyword evidence="3" id="KW-1185">Reference proteome</keyword>
<evidence type="ECO:0000313" key="2">
    <source>
        <dbReference type="EMBL" id="SEP65361.1"/>
    </source>
</evidence>
<name>A0A1H8ZM64_9GAMM</name>
<dbReference type="PANTHER" id="PTHR41532">
    <property type="entry name" value="FIXS PROTEIN"/>
    <property type="match status" value="1"/>
</dbReference>
<dbReference type="InterPro" id="IPR004714">
    <property type="entry name" value="Cyt_oxidase_maturation_cbb3"/>
</dbReference>
<accession>A0A1H8ZM64</accession>
<protein>
    <submittedName>
        <fullName evidence="2">Cytochrome oxidase maturation protein, cbb3-type</fullName>
    </submittedName>
</protein>
<dbReference type="AlphaFoldDB" id="A0A1H8ZM64"/>
<keyword evidence="1" id="KW-0812">Transmembrane</keyword>
<dbReference type="OrthoDB" id="9802763at2"/>
<dbReference type="NCBIfam" id="TIGR00847">
    <property type="entry name" value="ccoS"/>
    <property type="match status" value="1"/>
</dbReference>
<keyword evidence="1" id="KW-1133">Transmembrane helix</keyword>
<evidence type="ECO:0000256" key="1">
    <source>
        <dbReference type="SAM" id="Phobius"/>
    </source>
</evidence>
<dbReference type="EMBL" id="FOFS01000001">
    <property type="protein sequence ID" value="SEP65361.1"/>
    <property type="molecule type" value="Genomic_DNA"/>
</dbReference>
<dbReference type="STRING" id="489703.SAMN04488038_10190"/>